<name>G7J4T0_MEDTR</name>
<keyword evidence="3" id="KW-1185">Reference proteome</keyword>
<dbReference type="EnsemblPlants" id="AES71448">
    <property type="protein sequence ID" value="AES71448"/>
    <property type="gene ID" value="MTR_3g077090"/>
</dbReference>
<sequence length="203" mass="22879">MLVMMRRGQLCYGGGGGCVWWQTINNVRDDVGQVEEGWLINDTSREVGDGTSTLFWINMWIEGTSLKVTSNQLIELGVNGETWKWRMRLFVWEEELLGERVACISSVILQKAMGYMGLEFTWVQGRTPNLLSMRYKVGQGVVNPDQTNATQGKFEKSIGTESYLLAVQTKDGYSLYFPTINGKNFDVSTSLGTDQVFIFTIEA</sequence>
<dbReference type="PaxDb" id="3880-AES71448"/>
<evidence type="ECO:0000313" key="3">
    <source>
        <dbReference type="Proteomes" id="UP000002051"/>
    </source>
</evidence>
<protein>
    <submittedName>
        <fullName evidence="1 2">Uncharacterized protein</fullName>
    </submittedName>
</protein>
<accession>G7J4T0</accession>
<dbReference type="Proteomes" id="UP000002051">
    <property type="component" value="Chromosome 3"/>
</dbReference>
<gene>
    <name evidence="1" type="ordered locus">MTR_3g077090</name>
</gene>
<dbReference type="AlphaFoldDB" id="G7J4T0"/>
<proteinExistence type="predicted"/>
<dbReference type="HOGENOM" id="CLU_1350687_0_0_1"/>
<evidence type="ECO:0000313" key="2">
    <source>
        <dbReference type="EnsemblPlants" id="AES71448"/>
    </source>
</evidence>
<reference evidence="1 3" key="1">
    <citation type="journal article" date="2011" name="Nature">
        <title>The Medicago genome provides insight into the evolution of rhizobial symbioses.</title>
        <authorList>
            <person name="Young N.D."/>
            <person name="Debelle F."/>
            <person name="Oldroyd G.E."/>
            <person name="Geurts R."/>
            <person name="Cannon S.B."/>
            <person name="Udvardi M.K."/>
            <person name="Benedito V.A."/>
            <person name="Mayer K.F."/>
            <person name="Gouzy J."/>
            <person name="Schoof H."/>
            <person name="Van de Peer Y."/>
            <person name="Proost S."/>
            <person name="Cook D.R."/>
            <person name="Meyers B.C."/>
            <person name="Spannagl M."/>
            <person name="Cheung F."/>
            <person name="De Mita S."/>
            <person name="Krishnakumar V."/>
            <person name="Gundlach H."/>
            <person name="Zhou S."/>
            <person name="Mudge J."/>
            <person name="Bharti A.K."/>
            <person name="Murray J.D."/>
            <person name="Naoumkina M.A."/>
            <person name="Rosen B."/>
            <person name="Silverstein K.A."/>
            <person name="Tang H."/>
            <person name="Rombauts S."/>
            <person name="Zhao P.X."/>
            <person name="Zhou P."/>
            <person name="Barbe V."/>
            <person name="Bardou P."/>
            <person name="Bechner M."/>
            <person name="Bellec A."/>
            <person name="Berger A."/>
            <person name="Berges H."/>
            <person name="Bidwell S."/>
            <person name="Bisseling T."/>
            <person name="Choisne N."/>
            <person name="Couloux A."/>
            <person name="Denny R."/>
            <person name="Deshpande S."/>
            <person name="Dai X."/>
            <person name="Doyle J.J."/>
            <person name="Dudez A.M."/>
            <person name="Farmer A.D."/>
            <person name="Fouteau S."/>
            <person name="Franken C."/>
            <person name="Gibelin C."/>
            <person name="Gish J."/>
            <person name="Goldstein S."/>
            <person name="Gonzalez A.J."/>
            <person name="Green P.J."/>
            <person name="Hallab A."/>
            <person name="Hartog M."/>
            <person name="Hua A."/>
            <person name="Humphray S.J."/>
            <person name="Jeong D.H."/>
            <person name="Jing Y."/>
            <person name="Jocker A."/>
            <person name="Kenton S.M."/>
            <person name="Kim D.J."/>
            <person name="Klee K."/>
            <person name="Lai H."/>
            <person name="Lang C."/>
            <person name="Lin S."/>
            <person name="Macmil S.L."/>
            <person name="Magdelenat G."/>
            <person name="Matthews L."/>
            <person name="McCorrison J."/>
            <person name="Monaghan E.L."/>
            <person name="Mun J.H."/>
            <person name="Najar F.Z."/>
            <person name="Nicholson C."/>
            <person name="Noirot C."/>
            <person name="O'Bleness M."/>
            <person name="Paule C.R."/>
            <person name="Poulain J."/>
            <person name="Prion F."/>
            <person name="Qin B."/>
            <person name="Qu C."/>
            <person name="Retzel E.F."/>
            <person name="Riddle C."/>
            <person name="Sallet E."/>
            <person name="Samain S."/>
            <person name="Samson N."/>
            <person name="Sanders I."/>
            <person name="Saurat O."/>
            <person name="Scarpelli C."/>
            <person name="Schiex T."/>
            <person name="Segurens B."/>
            <person name="Severin A.J."/>
            <person name="Sherrier D.J."/>
            <person name="Shi R."/>
            <person name="Sims S."/>
            <person name="Singer S.R."/>
            <person name="Sinharoy S."/>
            <person name="Sterck L."/>
            <person name="Viollet A."/>
            <person name="Wang B.B."/>
            <person name="Wang K."/>
            <person name="Wang M."/>
            <person name="Wang X."/>
            <person name="Warfsmann J."/>
            <person name="Weissenbach J."/>
            <person name="White D.D."/>
            <person name="White J.D."/>
            <person name="Wiley G.B."/>
            <person name="Wincker P."/>
            <person name="Xing Y."/>
            <person name="Yang L."/>
            <person name="Yao Z."/>
            <person name="Ying F."/>
            <person name="Zhai J."/>
            <person name="Zhou L."/>
            <person name="Zuber A."/>
            <person name="Denarie J."/>
            <person name="Dixon R.A."/>
            <person name="May G.D."/>
            <person name="Schwartz D.C."/>
            <person name="Rogers J."/>
            <person name="Quetier F."/>
            <person name="Town C.D."/>
            <person name="Roe B.A."/>
        </authorList>
    </citation>
    <scope>NUCLEOTIDE SEQUENCE [LARGE SCALE GENOMIC DNA]</scope>
    <source>
        <strain evidence="1">A17</strain>
        <strain evidence="2 3">cv. Jemalong A17</strain>
    </source>
</reference>
<evidence type="ECO:0000313" key="1">
    <source>
        <dbReference type="EMBL" id="AES71448.1"/>
    </source>
</evidence>
<dbReference type="PROSITE" id="PS51257">
    <property type="entry name" value="PROKAR_LIPOPROTEIN"/>
    <property type="match status" value="1"/>
</dbReference>
<organism evidence="1 3">
    <name type="scientific">Medicago truncatula</name>
    <name type="common">Barrel medic</name>
    <name type="synonym">Medicago tribuloides</name>
    <dbReference type="NCBI Taxonomy" id="3880"/>
    <lineage>
        <taxon>Eukaryota</taxon>
        <taxon>Viridiplantae</taxon>
        <taxon>Streptophyta</taxon>
        <taxon>Embryophyta</taxon>
        <taxon>Tracheophyta</taxon>
        <taxon>Spermatophyta</taxon>
        <taxon>Magnoliopsida</taxon>
        <taxon>eudicotyledons</taxon>
        <taxon>Gunneridae</taxon>
        <taxon>Pentapetalae</taxon>
        <taxon>rosids</taxon>
        <taxon>fabids</taxon>
        <taxon>Fabales</taxon>
        <taxon>Fabaceae</taxon>
        <taxon>Papilionoideae</taxon>
        <taxon>50 kb inversion clade</taxon>
        <taxon>NPAAA clade</taxon>
        <taxon>Hologalegina</taxon>
        <taxon>IRL clade</taxon>
        <taxon>Trifolieae</taxon>
        <taxon>Medicago</taxon>
    </lineage>
</organism>
<reference evidence="1 3" key="2">
    <citation type="journal article" date="2014" name="BMC Genomics">
        <title>An improved genome release (version Mt4.0) for the model legume Medicago truncatula.</title>
        <authorList>
            <person name="Tang H."/>
            <person name="Krishnakumar V."/>
            <person name="Bidwell S."/>
            <person name="Rosen B."/>
            <person name="Chan A."/>
            <person name="Zhou S."/>
            <person name="Gentzbittel L."/>
            <person name="Childs K.L."/>
            <person name="Yandell M."/>
            <person name="Gundlach H."/>
            <person name="Mayer K.F."/>
            <person name="Schwartz D.C."/>
            <person name="Town C.D."/>
        </authorList>
    </citation>
    <scope>GENOME REANNOTATION</scope>
    <source>
        <strain evidence="2 3">cv. Jemalong A17</strain>
    </source>
</reference>
<dbReference type="EMBL" id="CM001219">
    <property type="protein sequence ID" value="AES71448.1"/>
    <property type="molecule type" value="Genomic_DNA"/>
</dbReference>
<reference evidence="2" key="3">
    <citation type="submission" date="2015-04" db="UniProtKB">
        <authorList>
            <consortium name="EnsemblPlants"/>
        </authorList>
    </citation>
    <scope>IDENTIFICATION</scope>
    <source>
        <strain evidence="2">cv. Jemalong A17</strain>
    </source>
</reference>